<keyword evidence="6" id="KW-1185">Reference proteome</keyword>
<reference evidence="5" key="1">
    <citation type="submission" date="2025-08" db="UniProtKB">
        <authorList>
            <consortium name="Ensembl"/>
        </authorList>
    </citation>
    <scope>IDENTIFICATION</scope>
</reference>
<dbReference type="AlphaFoldDB" id="A0A672HJA5"/>
<dbReference type="GO" id="GO:0005886">
    <property type="term" value="C:plasma membrane"/>
    <property type="evidence" value="ECO:0007669"/>
    <property type="project" value="TreeGrafter"/>
</dbReference>
<evidence type="ECO:0000313" key="6">
    <source>
        <dbReference type="Proteomes" id="UP000472267"/>
    </source>
</evidence>
<keyword evidence="2" id="KW-0812">Transmembrane</keyword>
<evidence type="ECO:0000313" key="5">
    <source>
        <dbReference type="Ensembl" id="ENSSFAP00005029005.1"/>
    </source>
</evidence>
<dbReference type="GO" id="GO:0004888">
    <property type="term" value="F:transmembrane signaling receptor activity"/>
    <property type="evidence" value="ECO:0007669"/>
    <property type="project" value="TreeGrafter"/>
</dbReference>
<proteinExistence type="predicted"/>
<name>A0A672HJA5_SALFA</name>
<dbReference type="InterPro" id="IPR050671">
    <property type="entry name" value="CD300_family_receptors"/>
</dbReference>
<feature type="domain" description="Immunoglobulin" evidence="4">
    <location>
        <begin position="29"/>
        <end position="128"/>
    </location>
</feature>
<dbReference type="InterPro" id="IPR036179">
    <property type="entry name" value="Ig-like_dom_sf"/>
</dbReference>
<dbReference type="InParanoid" id="A0A672HJA5"/>
<dbReference type="InterPro" id="IPR013106">
    <property type="entry name" value="Ig_V-set"/>
</dbReference>
<accession>A0A672HJA5</accession>
<dbReference type="Pfam" id="PF07686">
    <property type="entry name" value="V-set"/>
    <property type="match status" value="1"/>
</dbReference>
<dbReference type="OMA" id="CITQECL"/>
<evidence type="ECO:0000256" key="2">
    <source>
        <dbReference type="ARBA" id="ARBA00022692"/>
    </source>
</evidence>
<sequence>TANWPSLSLRLLSVHTDACFPAVLTEGTTIRVEGVEGGSVSFQCSHRLAWGYNKYFCVDPCESSSSVLVTVAPGKQAASGRIALMDSGNGVFTVTFSQLRLSDSHKYFCGVERTAAIDTYVTVYLTVREGKRILPELVNFLFLLKTHLRQISAEITQSLWICM</sequence>
<protein>
    <recommendedName>
        <fullName evidence="4">Immunoglobulin domain-containing protein</fullName>
    </recommendedName>
</protein>
<comment type="subcellular location">
    <subcellularLocation>
        <location evidence="1">Membrane</location>
    </subcellularLocation>
</comment>
<evidence type="ECO:0000259" key="4">
    <source>
        <dbReference type="SMART" id="SM00409"/>
    </source>
</evidence>
<dbReference type="PANTHER" id="PTHR11860">
    <property type="entry name" value="POLYMERIC-IMMUNOGLOBULIN RECEPTOR"/>
    <property type="match status" value="1"/>
</dbReference>
<dbReference type="InterPro" id="IPR003599">
    <property type="entry name" value="Ig_sub"/>
</dbReference>
<dbReference type="SUPFAM" id="SSF48726">
    <property type="entry name" value="Immunoglobulin"/>
    <property type="match status" value="1"/>
</dbReference>
<organism evidence="5 6">
    <name type="scientific">Salarias fasciatus</name>
    <name type="common">Jewelled blenny</name>
    <name type="synonym">Blennius fasciatus</name>
    <dbReference type="NCBI Taxonomy" id="181472"/>
    <lineage>
        <taxon>Eukaryota</taxon>
        <taxon>Metazoa</taxon>
        <taxon>Chordata</taxon>
        <taxon>Craniata</taxon>
        <taxon>Vertebrata</taxon>
        <taxon>Euteleostomi</taxon>
        <taxon>Actinopterygii</taxon>
        <taxon>Neopterygii</taxon>
        <taxon>Teleostei</taxon>
        <taxon>Neoteleostei</taxon>
        <taxon>Acanthomorphata</taxon>
        <taxon>Ovalentaria</taxon>
        <taxon>Blenniimorphae</taxon>
        <taxon>Blenniiformes</taxon>
        <taxon>Blennioidei</taxon>
        <taxon>Blenniidae</taxon>
        <taxon>Salariinae</taxon>
        <taxon>Salarias</taxon>
    </lineage>
</organism>
<dbReference type="SMART" id="SM00409">
    <property type="entry name" value="IG"/>
    <property type="match status" value="1"/>
</dbReference>
<dbReference type="Proteomes" id="UP000472267">
    <property type="component" value="Unassembled WGS sequence"/>
</dbReference>
<dbReference type="Gene3D" id="2.60.40.10">
    <property type="entry name" value="Immunoglobulins"/>
    <property type="match status" value="1"/>
</dbReference>
<evidence type="ECO:0000256" key="3">
    <source>
        <dbReference type="ARBA" id="ARBA00023136"/>
    </source>
</evidence>
<dbReference type="Ensembl" id="ENSSFAT00005030072.1">
    <property type="protein sequence ID" value="ENSSFAP00005029005.1"/>
    <property type="gene ID" value="ENSSFAG00005014753.1"/>
</dbReference>
<evidence type="ECO:0000256" key="1">
    <source>
        <dbReference type="ARBA" id="ARBA00004370"/>
    </source>
</evidence>
<keyword evidence="3" id="KW-0472">Membrane</keyword>
<reference evidence="5" key="2">
    <citation type="submission" date="2025-09" db="UniProtKB">
        <authorList>
            <consortium name="Ensembl"/>
        </authorList>
    </citation>
    <scope>IDENTIFICATION</scope>
</reference>
<dbReference type="PANTHER" id="PTHR11860:SF118">
    <property type="entry name" value="CMRF35-LIKE MOLECULE 3-RELATED"/>
    <property type="match status" value="1"/>
</dbReference>
<dbReference type="InterPro" id="IPR013783">
    <property type="entry name" value="Ig-like_fold"/>
</dbReference>